<evidence type="ECO:0000313" key="1">
    <source>
        <dbReference type="EMBL" id="KAJ1675104.1"/>
    </source>
</evidence>
<accession>A0ACC1HEW9</accession>
<sequence length="580" mass="62917">MTTLSTLPIAAAPTIALRQDGAGLRWRAEGSRCATLDSLATSDQCHSNNPNNTSNSDNVNNNNSSSSGSSSDDDRDVLEMAMRPASIKLGSTKPTNYGNAVSDLGSSNGRCSGHDLYQTSGVVNEQRQRAVQFQDMVSLAVHSINRVANLDQAESARATGDSPIDSNGTYTATAKEARAIRAAAMASPGPFGSVFPASDDSGGNDKSPSQLYDFEKGMADTSAANLPSVDHSSLFRHKQMMRRRQQQRRRPGLLSHYLRLGQLSNRLRIRDALGLDHDDYYPTTDDETVVQSHQMDTGRGDASVPPALSPRSREWGPQFRRRRRRPGQSLRPVTAGNRWLHLFRRRTRSVPNNLAANTDQQRAGISPPQPYERPSLMFRPFERLTGALPYVGSSRQLAAAAAIASKSSAPQTTTATAFGTPLVTVGRRPLPSGAGTPLPPPPSDQLTTEKFGATAAGGGSGVGGDYFGIQHHDNPLSASPSAMQIALEQAAIEDAIRMLLLHQRFVILLAKAFMMYGSPLHHMESNLSRMADFLDLEASFSVLPGMIIISFDDSITHTSETKIIRCQNGWDMHRMHLTNK</sequence>
<organism evidence="1 2">
    <name type="scientific">Spiromyces aspiralis</name>
    <dbReference type="NCBI Taxonomy" id="68401"/>
    <lineage>
        <taxon>Eukaryota</taxon>
        <taxon>Fungi</taxon>
        <taxon>Fungi incertae sedis</taxon>
        <taxon>Zoopagomycota</taxon>
        <taxon>Kickxellomycotina</taxon>
        <taxon>Kickxellomycetes</taxon>
        <taxon>Kickxellales</taxon>
        <taxon>Kickxellaceae</taxon>
        <taxon>Spiromyces</taxon>
    </lineage>
</organism>
<evidence type="ECO:0000313" key="2">
    <source>
        <dbReference type="Proteomes" id="UP001145114"/>
    </source>
</evidence>
<dbReference type="EMBL" id="JAMZIH010005488">
    <property type="protein sequence ID" value="KAJ1675104.1"/>
    <property type="molecule type" value="Genomic_DNA"/>
</dbReference>
<protein>
    <submittedName>
        <fullName evidence="1">Pheromone-regulated protein prm10</fullName>
    </submittedName>
</protein>
<dbReference type="Proteomes" id="UP001145114">
    <property type="component" value="Unassembled WGS sequence"/>
</dbReference>
<reference evidence="1" key="1">
    <citation type="submission" date="2022-06" db="EMBL/GenBank/DDBJ databases">
        <title>Phylogenomic reconstructions and comparative analyses of Kickxellomycotina fungi.</title>
        <authorList>
            <person name="Reynolds N.K."/>
            <person name="Stajich J.E."/>
            <person name="Barry K."/>
            <person name="Grigoriev I.V."/>
            <person name="Crous P."/>
            <person name="Smith M.E."/>
        </authorList>
    </citation>
    <scope>NUCLEOTIDE SEQUENCE</scope>
    <source>
        <strain evidence="1">RSA 2271</strain>
    </source>
</reference>
<keyword evidence="2" id="KW-1185">Reference proteome</keyword>
<name>A0ACC1HEW9_9FUNG</name>
<gene>
    <name evidence="1" type="primary">PRM10_2</name>
    <name evidence="1" type="ORF">EV182_001929</name>
</gene>
<proteinExistence type="predicted"/>
<comment type="caution">
    <text evidence="1">The sequence shown here is derived from an EMBL/GenBank/DDBJ whole genome shotgun (WGS) entry which is preliminary data.</text>
</comment>
<feature type="non-terminal residue" evidence="1">
    <location>
        <position position="580"/>
    </location>
</feature>